<evidence type="ECO:0000256" key="1">
    <source>
        <dbReference type="SAM" id="Phobius"/>
    </source>
</evidence>
<dbReference type="AlphaFoldDB" id="A0A938X3Q3"/>
<keyword evidence="3" id="KW-1185">Reference proteome</keyword>
<dbReference type="Proteomes" id="UP000713880">
    <property type="component" value="Unassembled WGS sequence"/>
</dbReference>
<comment type="caution">
    <text evidence="2">The sequence shown here is derived from an EMBL/GenBank/DDBJ whole genome shotgun (WGS) entry which is preliminary data.</text>
</comment>
<dbReference type="EMBL" id="JACJLV010000031">
    <property type="protein sequence ID" value="MBM6827316.1"/>
    <property type="molecule type" value="Genomic_DNA"/>
</dbReference>
<reference evidence="2" key="2">
    <citation type="journal article" date="2021" name="Sci. Rep.">
        <title>The distribution of antibiotic resistance genes in chicken gut microbiota commensals.</title>
        <authorList>
            <person name="Juricova H."/>
            <person name="Matiasovicova J."/>
            <person name="Kubasova T."/>
            <person name="Cejkova D."/>
            <person name="Rychlik I."/>
        </authorList>
    </citation>
    <scope>NUCLEOTIDE SEQUENCE</scope>
    <source>
        <strain evidence="2">An420c</strain>
    </source>
</reference>
<organism evidence="2 3">
    <name type="scientific">Mordavella massiliensis</name>
    <dbReference type="NCBI Taxonomy" id="1871024"/>
    <lineage>
        <taxon>Bacteria</taxon>
        <taxon>Bacillati</taxon>
        <taxon>Bacillota</taxon>
        <taxon>Clostridia</taxon>
        <taxon>Eubacteriales</taxon>
        <taxon>Clostridiaceae</taxon>
        <taxon>Mordavella</taxon>
    </lineage>
</organism>
<sequence length="216" mass="23112">MNRIEFMTELASLLQDIPAEERRDAMQYYNDYFDDAGEDQEQQVIDELESPQKVAEKIKADMTGEEVEQQAGEQQAGEQQAGGQTFFSGSGRTWKIILIVVIGLCALPVILPAVLGILGAALGVVLAVFGFFLGLVLAAASILIAGIALIIAGIWCIVPELAIGLALIGSGLIVSVLGVLALVGSIKLCAVVFPAIWKGVVWICRKPFERKAVNRS</sequence>
<accession>A0A938X3Q3</accession>
<keyword evidence="1" id="KW-0812">Transmembrane</keyword>
<proteinExistence type="predicted"/>
<dbReference type="Pfam" id="PF22564">
    <property type="entry name" value="HAAS"/>
    <property type="match status" value="1"/>
</dbReference>
<gene>
    <name evidence="2" type="ORF">H6A13_09465</name>
</gene>
<reference evidence="2" key="1">
    <citation type="submission" date="2020-08" db="EMBL/GenBank/DDBJ databases">
        <authorList>
            <person name="Cejkova D."/>
            <person name="Kubasova T."/>
            <person name="Jahodarova E."/>
            <person name="Rychlik I."/>
        </authorList>
    </citation>
    <scope>NUCLEOTIDE SEQUENCE</scope>
    <source>
        <strain evidence="2">An420c</strain>
    </source>
</reference>
<name>A0A938X3Q3_9CLOT</name>
<feature type="transmembrane region" description="Helical" evidence="1">
    <location>
        <begin position="165"/>
        <end position="197"/>
    </location>
</feature>
<keyword evidence="1" id="KW-1133">Transmembrane helix</keyword>
<evidence type="ECO:0000313" key="3">
    <source>
        <dbReference type="Proteomes" id="UP000713880"/>
    </source>
</evidence>
<dbReference type="RefSeq" id="WP_204909336.1">
    <property type="nucleotide sequence ID" value="NZ_JACJLV010000031.1"/>
</dbReference>
<feature type="transmembrane region" description="Helical" evidence="1">
    <location>
        <begin position="96"/>
        <end position="129"/>
    </location>
</feature>
<evidence type="ECO:0000313" key="2">
    <source>
        <dbReference type="EMBL" id="MBM6827316.1"/>
    </source>
</evidence>
<protein>
    <submittedName>
        <fullName evidence="2">DUF1700 domain-containing protein</fullName>
    </submittedName>
</protein>
<keyword evidence="1" id="KW-0472">Membrane</keyword>